<dbReference type="EMBL" id="JABWMJ010000004">
    <property type="protein sequence ID" value="NUZ06341.1"/>
    <property type="molecule type" value="Genomic_DNA"/>
</dbReference>
<dbReference type="Proteomes" id="UP000529637">
    <property type="component" value="Unassembled WGS sequence"/>
</dbReference>
<dbReference type="RefSeq" id="WP_176069160.1">
    <property type="nucleotide sequence ID" value="NZ_JABWMJ010000004.1"/>
</dbReference>
<dbReference type="SUPFAM" id="SSF89796">
    <property type="entry name" value="CoA-transferase family III (CaiB/BaiF)"/>
    <property type="match status" value="1"/>
</dbReference>
<reference evidence="2 3" key="1">
    <citation type="submission" date="2020-06" db="EMBL/GenBank/DDBJ databases">
        <title>Schlegella sp. ID0723 isolated from air conditioner.</title>
        <authorList>
            <person name="Kim D.Y."/>
            <person name="Kim D.-U."/>
        </authorList>
    </citation>
    <scope>NUCLEOTIDE SEQUENCE [LARGE SCALE GENOMIC DNA]</scope>
    <source>
        <strain evidence="2 3">ID0723</strain>
    </source>
</reference>
<dbReference type="Pfam" id="PF02515">
    <property type="entry name" value="CoA_transf_3"/>
    <property type="match status" value="1"/>
</dbReference>
<gene>
    <name evidence="2" type="ORF">HQN59_11280</name>
</gene>
<comment type="caution">
    <text evidence="2">The sequence shown here is derived from an EMBL/GenBank/DDBJ whole genome shotgun (WGS) entry which is preliminary data.</text>
</comment>
<protein>
    <submittedName>
        <fullName evidence="2">CoA transferase</fullName>
    </submittedName>
</protein>
<name>A0A7Y6NNG9_9BURK</name>
<proteinExistence type="predicted"/>
<dbReference type="PANTHER" id="PTHR48207:SF3">
    <property type="entry name" value="SUCCINATE--HYDROXYMETHYLGLUTARATE COA-TRANSFERASE"/>
    <property type="match status" value="1"/>
</dbReference>
<dbReference type="InterPro" id="IPR050483">
    <property type="entry name" value="CoA-transferase_III_domain"/>
</dbReference>
<dbReference type="Gene3D" id="3.30.1540.10">
    <property type="entry name" value="formyl-coa transferase, domain 3"/>
    <property type="match status" value="1"/>
</dbReference>
<sequence length="403" mass="42985">MSHTLPLAGIKVLDLSRALSGPFCAMILGDLGAEVFKIEPLPGGDMVREWGPFAGDTSVYYLSGNRNKKSVALNFRSSEGARILREMAAKVDVVVENFRPGVMEQMGMSLAELHALNPALILASITGFGSHGPKSSWPGFDQVAQGFAGFMSFTGSPESGPQRVGVAIGDLTSGMWAAVGVLGAVIQRHSSGHGQKVETSLLASLMGLLSVQGQRYLSLGEVARPAGNVHPVIAPYGVFEAQDGPLTVGAATQDQWVKLARLVGLENLVSDPRFLTNADRVQHRTELKALLEAPLGRQDRATWTARMVEQGIPAGPINDIADAFAEPQVQALGLVETFEHPTLGTMRQVGNPVTMDGLRDGTVRLPPPLLGQHTSEVLAEFGYPASQVEEWIRNRVVMQGGPL</sequence>
<evidence type="ECO:0000313" key="3">
    <source>
        <dbReference type="Proteomes" id="UP000529637"/>
    </source>
</evidence>
<keyword evidence="3" id="KW-1185">Reference proteome</keyword>
<accession>A0A7Y6NNG9</accession>
<dbReference type="AlphaFoldDB" id="A0A7Y6NNG9"/>
<dbReference type="InterPro" id="IPR023606">
    <property type="entry name" value="CoA-Trfase_III_dom_1_sf"/>
</dbReference>
<dbReference type="InterPro" id="IPR003673">
    <property type="entry name" value="CoA-Trfase_fam_III"/>
</dbReference>
<evidence type="ECO:0000256" key="1">
    <source>
        <dbReference type="ARBA" id="ARBA00022679"/>
    </source>
</evidence>
<evidence type="ECO:0000313" key="2">
    <source>
        <dbReference type="EMBL" id="NUZ06341.1"/>
    </source>
</evidence>
<dbReference type="PANTHER" id="PTHR48207">
    <property type="entry name" value="SUCCINATE--HYDROXYMETHYLGLUTARATE COA-TRANSFERASE"/>
    <property type="match status" value="1"/>
</dbReference>
<organism evidence="2 3">
    <name type="scientific">Piscinibacter koreensis</name>
    <dbReference type="NCBI Taxonomy" id="2742824"/>
    <lineage>
        <taxon>Bacteria</taxon>
        <taxon>Pseudomonadati</taxon>
        <taxon>Pseudomonadota</taxon>
        <taxon>Betaproteobacteria</taxon>
        <taxon>Burkholderiales</taxon>
        <taxon>Sphaerotilaceae</taxon>
        <taxon>Piscinibacter</taxon>
    </lineage>
</organism>
<dbReference type="InterPro" id="IPR044855">
    <property type="entry name" value="CoA-Trfase_III_dom3_sf"/>
</dbReference>
<dbReference type="GO" id="GO:0008410">
    <property type="term" value="F:CoA-transferase activity"/>
    <property type="evidence" value="ECO:0007669"/>
    <property type="project" value="TreeGrafter"/>
</dbReference>
<keyword evidence="1 2" id="KW-0808">Transferase</keyword>
<dbReference type="Gene3D" id="3.40.50.10540">
    <property type="entry name" value="Crotonobetainyl-coa:carnitine coa-transferase, domain 1"/>
    <property type="match status" value="1"/>
</dbReference>